<dbReference type="AlphaFoldDB" id="A0ABD2JMF1"/>
<gene>
    <name evidence="1" type="ORF">niasHS_004502</name>
</gene>
<dbReference type="Proteomes" id="UP001620645">
    <property type="component" value="Unassembled WGS sequence"/>
</dbReference>
<proteinExistence type="predicted"/>
<sequence>MEAIYEKCIEIASEKKAELCELDKEINELVLNIWKHRTKEKKKEMRKEKRRKYEEKFELMIDSPFTNKLFDLEEQLRAPRDQSHSV</sequence>
<name>A0ABD2JMF1_HETSC</name>
<evidence type="ECO:0000313" key="2">
    <source>
        <dbReference type="Proteomes" id="UP001620645"/>
    </source>
</evidence>
<keyword evidence="2" id="KW-1185">Reference proteome</keyword>
<reference evidence="1 2" key="1">
    <citation type="submission" date="2024-10" db="EMBL/GenBank/DDBJ databases">
        <authorList>
            <person name="Kim D."/>
        </authorList>
    </citation>
    <scope>NUCLEOTIDE SEQUENCE [LARGE SCALE GENOMIC DNA]</scope>
    <source>
        <strain evidence="1">Taebaek</strain>
    </source>
</reference>
<organism evidence="1 2">
    <name type="scientific">Heterodera schachtii</name>
    <name type="common">Sugarbeet cyst nematode worm</name>
    <name type="synonym">Tylenchus schachtii</name>
    <dbReference type="NCBI Taxonomy" id="97005"/>
    <lineage>
        <taxon>Eukaryota</taxon>
        <taxon>Metazoa</taxon>
        <taxon>Ecdysozoa</taxon>
        <taxon>Nematoda</taxon>
        <taxon>Chromadorea</taxon>
        <taxon>Rhabditida</taxon>
        <taxon>Tylenchina</taxon>
        <taxon>Tylenchomorpha</taxon>
        <taxon>Tylenchoidea</taxon>
        <taxon>Heteroderidae</taxon>
        <taxon>Heteroderinae</taxon>
        <taxon>Heterodera</taxon>
    </lineage>
</organism>
<comment type="caution">
    <text evidence="1">The sequence shown here is derived from an EMBL/GenBank/DDBJ whole genome shotgun (WGS) entry which is preliminary data.</text>
</comment>
<accession>A0ABD2JMF1</accession>
<dbReference type="EMBL" id="JBICCN010000124">
    <property type="protein sequence ID" value="KAL3091786.1"/>
    <property type="molecule type" value="Genomic_DNA"/>
</dbReference>
<evidence type="ECO:0000313" key="1">
    <source>
        <dbReference type="EMBL" id="KAL3091786.1"/>
    </source>
</evidence>
<protein>
    <submittedName>
        <fullName evidence="1">Uncharacterized protein</fullName>
    </submittedName>
</protein>